<dbReference type="Gene3D" id="3.40.30.10">
    <property type="entry name" value="Glutaredoxin"/>
    <property type="match status" value="1"/>
</dbReference>
<protein>
    <submittedName>
        <fullName evidence="2">Thioredoxin 1</fullName>
    </submittedName>
</protein>
<dbReference type="Pfam" id="PF00085">
    <property type="entry name" value="Thioredoxin"/>
    <property type="match status" value="1"/>
</dbReference>
<comment type="caution">
    <text evidence="2">The sequence shown here is derived from an EMBL/GenBank/DDBJ whole genome shotgun (WGS) entry which is preliminary data.</text>
</comment>
<dbReference type="Proteomes" id="UP001158049">
    <property type="component" value="Unassembled WGS sequence"/>
</dbReference>
<dbReference type="RefSeq" id="WP_283443774.1">
    <property type="nucleotide sequence ID" value="NZ_FXUL01000015.1"/>
</dbReference>
<organism evidence="2 3">
    <name type="scientific">Noviherbaspirillum suwonense</name>
    <dbReference type="NCBI Taxonomy" id="1224511"/>
    <lineage>
        <taxon>Bacteria</taxon>
        <taxon>Pseudomonadati</taxon>
        <taxon>Pseudomonadota</taxon>
        <taxon>Betaproteobacteria</taxon>
        <taxon>Burkholderiales</taxon>
        <taxon>Oxalobacteraceae</taxon>
        <taxon>Noviherbaspirillum</taxon>
    </lineage>
</organism>
<evidence type="ECO:0000313" key="2">
    <source>
        <dbReference type="EMBL" id="SMP70107.1"/>
    </source>
</evidence>
<feature type="domain" description="Thioredoxin" evidence="1">
    <location>
        <begin position="1"/>
        <end position="108"/>
    </location>
</feature>
<dbReference type="SUPFAM" id="SSF52833">
    <property type="entry name" value="Thioredoxin-like"/>
    <property type="match status" value="1"/>
</dbReference>
<sequence>MPMTSTYTKPEPARSEIDQIAGAAVIEFGTPWCGYCMAAQAPIAQALDAQPDVKHIKVEDGKGQPLGRSFRVKLWPTLVFMKDGREMARLVRPADAASITRALAELDAGN</sequence>
<gene>
    <name evidence="2" type="ORF">SAMN06295970_115142</name>
</gene>
<reference evidence="2 3" key="1">
    <citation type="submission" date="2017-05" db="EMBL/GenBank/DDBJ databases">
        <authorList>
            <person name="Varghese N."/>
            <person name="Submissions S."/>
        </authorList>
    </citation>
    <scope>NUCLEOTIDE SEQUENCE [LARGE SCALE GENOMIC DNA]</scope>
    <source>
        <strain evidence="2 3">DSM 26001</strain>
    </source>
</reference>
<evidence type="ECO:0000259" key="1">
    <source>
        <dbReference type="PROSITE" id="PS51352"/>
    </source>
</evidence>
<name>A0ABY1QHY5_9BURK</name>
<dbReference type="PROSITE" id="PS51352">
    <property type="entry name" value="THIOREDOXIN_2"/>
    <property type="match status" value="1"/>
</dbReference>
<accession>A0ABY1QHY5</accession>
<dbReference type="InterPro" id="IPR013766">
    <property type="entry name" value="Thioredoxin_domain"/>
</dbReference>
<keyword evidence="3" id="KW-1185">Reference proteome</keyword>
<dbReference type="InterPro" id="IPR036249">
    <property type="entry name" value="Thioredoxin-like_sf"/>
</dbReference>
<proteinExistence type="predicted"/>
<dbReference type="CDD" id="cd02947">
    <property type="entry name" value="TRX_family"/>
    <property type="match status" value="1"/>
</dbReference>
<dbReference type="EMBL" id="FXUL01000015">
    <property type="protein sequence ID" value="SMP70107.1"/>
    <property type="molecule type" value="Genomic_DNA"/>
</dbReference>
<evidence type="ECO:0000313" key="3">
    <source>
        <dbReference type="Proteomes" id="UP001158049"/>
    </source>
</evidence>